<dbReference type="EMBL" id="JAPFCC010000001">
    <property type="protein sequence ID" value="MCW7552378.1"/>
    <property type="molecule type" value="Genomic_DNA"/>
</dbReference>
<gene>
    <name evidence="3" type="ORF">NX722_06905</name>
</gene>
<sequence length="326" mass="36012">MKFASYKSGRDGQLHIVSRNLKRAFRITDIAPSLRECLDNWETLLPDLQERHQRINAAGQVDNAKRFHTPSCSAPLPRATQWLDGSAYVNHVELARKTRGVPMPDSFWTDPLMYQGGSDNLLGPCDPITANPDWGVDFEAELAIITDDVPMGCSKEEAHQHIMLVTLCNDISLRNLIPDELGKGFGFVQSKPPSSFGPVAVTPDELGDYWQEGKLSLPMQVYLNDRPFGHPDCAVDMTFNFHELIAHAAKTRPLGRGTIIGSGTVSNKDKSTGSCCLVEQRMLEIIANGQPQTPYLKPGDRVRIEITTPDGQSLFGAIEQTFAGNH</sequence>
<evidence type="ECO:0000313" key="4">
    <source>
        <dbReference type="Proteomes" id="UP001209854"/>
    </source>
</evidence>
<evidence type="ECO:0000259" key="1">
    <source>
        <dbReference type="Pfam" id="PF01557"/>
    </source>
</evidence>
<accession>A0ABT3MSN1</accession>
<dbReference type="Pfam" id="PF01557">
    <property type="entry name" value="FAA_hydrolase"/>
    <property type="match status" value="1"/>
</dbReference>
<evidence type="ECO:0000259" key="2">
    <source>
        <dbReference type="Pfam" id="PF18288"/>
    </source>
</evidence>
<dbReference type="PANTHER" id="PTHR43211:SF1">
    <property type="entry name" value="BLL6422 PROTEIN"/>
    <property type="match status" value="1"/>
</dbReference>
<dbReference type="Pfam" id="PF18288">
    <property type="entry name" value="FAA_hydro_N_2"/>
    <property type="match status" value="1"/>
</dbReference>
<keyword evidence="3" id="KW-0378">Hydrolase</keyword>
<keyword evidence="4" id="KW-1185">Reference proteome</keyword>
<evidence type="ECO:0000313" key="3">
    <source>
        <dbReference type="EMBL" id="MCW7552378.1"/>
    </source>
</evidence>
<dbReference type="InterPro" id="IPR041072">
    <property type="entry name" value="FAA_hydro_N"/>
</dbReference>
<protein>
    <submittedName>
        <fullName evidence="3">Fumarylacetoacetate hydrolase family protein</fullName>
    </submittedName>
</protein>
<feature type="domain" description="Fumarylacetoacetase-like C-terminal" evidence="1">
    <location>
        <begin position="82"/>
        <end position="321"/>
    </location>
</feature>
<dbReference type="PANTHER" id="PTHR43211">
    <property type="entry name" value="FUMARYLACETOACETATE HYDROLASE"/>
    <property type="match status" value="1"/>
</dbReference>
<reference evidence="3 4" key="1">
    <citation type="submission" date="2022-10" db="EMBL/GenBank/DDBJ databases">
        <title>High-quality genome sequences of two octocoral-associated bacteria, Endozoicomonas euniceicola EF212 and Endozoicomonas gorgoniicola PS125.</title>
        <authorList>
            <person name="Chiou Y.-J."/>
            <person name="Chen Y.-H."/>
        </authorList>
    </citation>
    <scope>NUCLEOTIDE SEQUENCE [LARGE SCALE GENOMIC DNA]</scope>
    <source>
        <strain evidence="3 4">PS125</strain>
    </source>
</reference>
<feature type="domain" description="Fumarylacetoacetase N-terminal" evidence="2">
    <location>
        <begin position="1"/>
        <end position="78"/>
    </location>
</feature>
<organism evidence="3 4">
    <name type="scientific">Endozoicomonas gorgoniicola</name>
    <dbReference type="NCBI Taxonomy" id="1234144"/>
    <lineage>
        <taxon>Bacteria</taxon>
        <taxon>Pseudomonadati</taxon>
        <taxon>Pseudomonadota</taxon>
        <taxon>Gammaproteobacteria</taxon>
        <taxon>Oceanospirillales</taxon>
        <taxon>Endozoicomonadaceae</taxon>
        <taxon>Endozoicomonas</taxon>
    </lineage>
</organism>
<proteinExistence type="predicted"/>
<dbReference type="SUPFAM" id="SSF56529">
    <property type="entry name" value="FAH"/>
    <property type="match status" value="1"/>
</dbReference>
<dbReference type="InterPro" id="IPR011234">
    <property type="entry name" value="Fumarylacetoacetase-like_C"/>
</dbReference>
<dbReference type="InterPro" id="IPR036663">
    <property type="entry name" value="Fumarylacetoacetase_C_sf"/>
</dbReference>
<dbReference type="Gene3D" id="3.90.850.10">
    <property type="entry name" value="Fumarylacetoacetase-like, C-terminal domain"/>
    <property type="match status" value="1"/>
</dbReference>
<dbReference type="GO" id="GO:0016787">
    <property type="term" value="F:hydrolase activity"/>
    <property type="evidence" value="ECO:0007669"/>
    <property type="project" value="UniProtKB-KW"/>
</dbReference>
<comment type="caution">
    <text evidence="3">The sequence shown here is derived from an EMBL/GenBank/DDBJ whole genome shotgun (WGS) entry which is preliminary data.</text>
</comment>
<dbReference type="Proteomes" id="UP001209854">
    <property type="component" value="Unassembled WGS sequence"/>
</dbReference>
<dbReference type="RefSeq" id="WP_262567346.1">
    <property type="nucleotide sequence ID" value="NZ_JAPFCC010000001.1"/>
</dbReference>
<name>A0ABT3MSN1_9GAMM</name>